<accession>W1PKT6</accession>
<sequence>MSLNVQRDKREKGAGPALRHCSGLKSKQERKKDKRARRRRAGPASRHGPKGIHEEEGKGRRDNRTRSQARLY</sequence>
<protein>
    <submittedName>
        <fullName evidence="2">Uncharacterized protein</fullName>
    </submittedName>
</protein>
<proteinExistence type="predicted"/>
<dbReference type="Proteomes" id="UP000017836">
    <property type="component" value="Unassembled WGS sequence"/>
</dbReference>
<feature type="compositionally biased region" description="Basic and acidic residues" evidence="1">
    <location>
        <begin position="51"/>
        <end position="65"/>
    </location>
</feature>
<evidence type="ECO:0000256" key="1">
    <source>
        <dbReference type="SAM" id="MobiDB-lite"/>
    </source>
</evidence>
<reference evidence="3" key="1">
    <citation type="journal article" date="2013" name="Science">
        <title>The Amborella genome and the evolution of flowering plants.</title>
        <authorList>
            <consortium name="Amborella Genome Project"/>
        </authorList>
    </citation>
    <scope>NUCLEOTIDE SEQUENCE [LARGE SCALE GENOMIC DNA]</scope>
</reference>
<name>W1PKT6_AMBTC</name>
<feature type="compositionally biased region" description="Basic residues" evidence="1">
    <location>
        <begin position="32"/>
        <end position="41"/>
    </location>
</feature>
<dbReference type="Gramene" id="ERN08266">
    <property type="protein sequence ID" value="ERN08266"/>
    <property type="gene ID" value="AMTR_s00018p00256170"/>
</dbReference>
<evidence type="ECO:0000313" key="3">
    <source>
        <dbReference type="Proteomes" id="UP000017836"/>
    </source>
</evidence>
<dbReference type="HOGENOM" id="CLU_2725552_0_0_1"/>
<evidence type="ECO:0000313" key="2">
    <source>
        <dbReference type="EMBL" id="ERN08266.1"/>
    </source>
</evidence>
<feature type="compositionally biased region" description="Basic and acidic residues" evidence="1">
    <location>
        <begin position="1"/>
        <end position="13"/>
    </location>
</feature>
<keyword evidence="3" id="KW-1185">Reference proteome</keyword>
<gene>
    <name evidence="2" type="ORF">AMTR_s00018p00256170</name>
</gene>
<organism evidence="2 3">
    <name type="scientific">Amborella trichopoda</name>
    <dbReference type="NCBI Taxonomy" id="13333"/>
    <lineage>
        <taxon>Eukaryota</taxon>
        <taxon>Viridiplantae</taxon>
        <taxon>Streptophyta</taxon>
        <taxon>Embryophyta</taxon>
        <taxon>Tracheophyta</taxon>
        <taxon>Spermatophyta</taxon>
        <taxon>Magnoliopsida</taxon>
        <taxon>Amborellales</taxon>
        <taxon>Amborellaceae</taxon>
        <taxon>Amborella</taxon>
    </lineage>
</organism>
<feature type="region of interest" description="Disordered" evidence="1">
    <location>
        <begin position="1"/>
        <end position="72"/>
    </location>
</feature>
<dbReference type="AlphaFoldDB" id="W1PKT6"/>
<dbReference type="EMBL" id="KI393569">
    <property type="protein sequence ID" value="ERN08266.1"/>
    <property type="molecule type" value="Genomic_DNA"/>
</dbReference>